<evidence type="ECO:0000256" key="6">
    <source>
        <dbReference type="PIRNR" id="PIRNR002854"/>
    </source>
</evidence>
<evidence type="ECO:0000256" key="3">
    <source>
        <dbReference type="ARBA" id="ARBA00023136"/>
    </source>
</evidence>
<keyword evidence="4" id="KW-0564">Palmitate</keyword>
<dbReference type="GO" id="GO:0016020">
    <property type="term" value="C:membrane"/>
    <property type="evidence" value="ECO:0007669"/>
    <property type="project" value="UniProtKB-SubCell"/>
</dbReference>
<sequence>MKKLFASAVLALSVTSLAACGSNGGSDSSKEKEIKIVATSTPHAEILEEAASILEKKDIKLDVEVNDDYSLQNKMLASGEVDANFFQHTPYLKNAMKEDKSFNLVSAGGVHLEPMGVYSKKYKNLDEIPKNGTIMISNNVAEEGRMLSLLQQGGLIKLKEGVDPVSATKKDIVENKKNINIKVGGDAALMPKAYENEEADAVIINTNYAIGADLTPTKDAIELEGEDSPYVNIVAVKKGDEDREEIKELMKVLHSKEIQDFIKEKYKGSIIPVSK</sequence>
<evidence type="ECO:0000313" key="7">
    <source>
        <dbReference type="EMBL" id="AKO94593.1"/>
    </source>
</evidence>
<accession>A0A0H4L1M3</accession>
<dbReference type="PANTHER" id="PTHR30429:SF0">
    <property type="entry name" value="METHIONINE-BINDING LIPOPROTEIN METQ"/>
    <property type="match status" value="1"/>
</dbReference>
<evidence type="ECO:0000256" key="2">
    <source>
        <dbReference type="ARBA" id="ARBA00022729"/>
    </source>
</evidence>
<dbReference type="PATRIC" id="fig|135735.6.peg.4708"/>
<keyword evidence="5 6" id="KW-0449">Lipoprotein</keyword>
<proteinExistence type="inferred from homology"/>
<dbReference type="InterPro" id="IPR004872">
    <property type="entry name" value="Lipoprotein_NlpA"/>
</dbReference>
<reference evidence="8" key="2">
    <citation type="submission" date="2015-06" db="EMBL/GenBank/DDBJ databases">
        <title>Genome Sequence of Bacillus endophyticus and Analysis of its Companion Mechanism in the Ketogulonigenium vulgare-Bacillus strain Consortium.</title>
        <authorList>
            <person name="Jia N."/>
            <person name="Du J."/>
            <person name="Ding M.-Z."/>
            <person name="Gao F."/>
            <person name="Yuan Y.-J."/>
        </authorList>
    </citation>
    <scope>NUCLEOTIDE SEQUENCE [LARGE SCALE GENOMIC DNA]</scope>
    <source>
        <strain evidence="8">Hbe603</strain>
    </source>
</reference>
<organism evidence="7 8">
    <name type="scientific">Priestia filamentosa</name>
    <dbReference type="NCBI Taxonomy" id="1402861"/>
    <lineage>
        <taxon>Bacteria</taxon>
        <taxon>Bacillati</taxon>
        <taxon>Bacillota</taxon>
        <taxon>Bacilli</taxon>
        <taxon>Bacillales</taxon>
        <taxon>Bacillaceae</taxon>
        <taxon>Priestia</taxon>
    </lineage>
</organism>
<comment type="similarity">
    <text evidence="6">Belongs to the nlpA lipoprotein family.</text>
</comment>
<keyword evidence="8" id="KW-1185">Reference proteome</keyword>
<gene>
    <name evidence="7" type="ORF">BEH_22370</name>
</gene>
<evidence type="ECO:0000256" key="5">
    <source>
        <dbReference type="ARBA" id="ARBA00023288"/>
    </source>
</evidence>
<dbReference type="Pfam" id="PF03180">
    <property type="entry name" value="Lipoprotein_9"/>
    <property type="match status" value="1"/>
</dbReference>
<protein>
    <recommendedName>
        <fullName evidence="6">Lipoprotein</fullName>
    </recommendedName>
</protein>
<evidence type="ECO:0000256" key="1">
    <source>
        <dbReference type="ARBA" id="ARBA00004635"/>
    </source>
</evidence>
<dbReference type="EMBL" id="CP011974">
    <property type="protein sequence ID" value="AKO94593.1"/>
    <property type="molecule type" value="Genomic_DNA"/>
</dbReference>
<dbReference type="Proteomes" id="UP000036202">
    <property type="component" value="Chromosome"/>
</dbReference>
<comment type="subcellular location">
    <subcellularLocation>
        <location evidence="1">Membrane</location>
        <topology evidence="1">Lipid-anchor</topology>
    </subcellularLocation>
</comment>
<dbReference type="PIRSF" id="PIRSF002854">
    <property type="entry name" value="MetQ"/>
    <property type="match status" value="1"/>
</dbReference>
<dbReference type="PANTHER" id="PTHR30429">
    <property type="entry name" value="D-METHIONINE-BINDING LIPOPROTEIN METQ"/>
    <property type="match status" value="1"/>
</dbReference>
<dbReference type="OrthoDB" id="9812878at2"/>
<dbReference type="Gene3D" id="3.40.190.10">
    <property type="entry name" value="Periplasmic binding protein-like II"/>
    <property type="match status" value="2"/>
</dbReference>
<keyword evidence="3" id="KW-0472">Membrane</keyword>
<dbReference type="RefSeq" id="WP_019395014.1">
    <property type="nucleotide sequence ID" value="NZ_ALIM01000035.1"/>
</dbReference>
<reference evidence="7 8" key="1">
    <citation type="journal article" date="2015" name="PLoS ONE">
        <title>Genome Sequence of Bacillus endophyticus and Analysis of Its Companion Mechanism in the Ketogulonigenium vulgare-Bacillus Strain Consortium.</title>
        <authorList>
            <person name="Jia N."/>
            <person name="Du J."/>
            <person name="Ding M.Z."/>
            <person name="Gao F."/>
            <person name="Yuan Y.J."/>
        </authorList>
    </citation>
    <scope>NUCLEOTIDE SEQUENCE [LARGE SCALE GENOMIC DNA]</scope>
    <source>
        <strain evidence="7 8">Hbe603</strain>
    </source>
</reference>
<name>A0A1X7FPB7_9BACI</name>
<accession>A0A1X7FPB7</accession>
<dbReference type="GeneID" id="93703022"/>
<dbReference type="PROSITE" id="PS51257">
    <property type="entry name" value="PROKAR_LIPOPROTEIN"/>
    <property type="match status" value="1"/>
</dbReference>
<dbReference type="AlphaFoldDB" id="A0A1X7FPB7"/>
<dbReference type="KEGG" id="beo:BEH_22370"/>
<evidence type="ECO:0000256" key="4">
    <source>
        <dbReference type="ARBA" id="ARBA00023139"/>
    </source>
</evidence>
<keyword evidence="2" id="KW-0732">Signal</keyword>
<dbReference type="SUPFAM" id="SSF53850">
    <property type="entry name" value="Periplasmic binding protein-like II"/>
    <property type="match status" value="1"/>
</dbReference>
<evidence type="ECO:0000313" key="8">
    <source>
        <dbReference type="Proteomes" id="UP000036202"/>
    </source>
</evidence>